<feature type="compositionally biased region" description="Basic and acidic residues" evidence="1">
    <location>
        <begin position="263"/>
        <end position="273"/>
    </location>
</feature>
<protein>
    <submittedName>
        <fullName evidence="3">Uncharacterized protein</fullName>
    </submittedName>
</protein>
<feature type="signal peptide" evidence="2">
    <location>
        <begin position="1"/>
        <end position="26"/>
    </location>
</feature>
<keyword evidence="4" id="KW-1185">Reference proteome</keyword>
<reference evidence="4" key="1">
    <citation type="journal article" date="2018" name="Nat. Microbiol.">
        <title>Leveraging single-cell genomics to expand the fungal tree of life.</title>
        <authorList>
            <person name="Ahrendt S.R."/>
            <person name="Quandt C.A."/>
            <person name="Ciobanu D."/>
            <person name="Clum A."/>
            <person name="Salamov A."/>
            <person name="Andreopoulos B."/>
            <person name="Cheng J.F."/>
            <person name="Woyke T."/>
            <person name="Pelin A."/>
            <person name="Henrissat B."/>
            <person name="Reynolds N.K."/>
            <person name="Benny G.L."/>
            <person name="Smith M.E."/>
            <person name="James T.Y."/>
            <person name="Grigoriev I.V."/>
        </authorList>
    </citation>
    <scope>NUCLEOTIDE SEQUENCE [LARGE SCALE GENOMIC DNA]</scope>
    <source>
        <strain evidence="4">RSA 1356</strain>
    </source>
</reference>
<feature type="chain" id="PRO_5020643237" evidence="2">
    <location>
        <begin position="27"/>
        <end position="288"/>
    </location>
</feature>
<proteinExistence type="predicted"/>
<dbReference type="AlphaFoldDB" id="A0A4P9XGQ9"/>
<feature type="region of interest" description="Disordered" evidence="1">
    <location>
        <begin position="234"/>
        <end position="288"/>
    </location>
</feature>
<name>A0A4P9XGQ9_9FUNG</name>
<accession>A0A4P9XGQ9</accession>
<gene>
    <name evidence="3" type="ORF">THASP1DRAFT_33803</name>
</gene>
<keyword evidence="2" id="KW-0732">Signal</keyword>
<evidence type="ECO:0000256" key="2">
    <source>
        <dbReference type="SAM" id="SignalP"/>
    </source>
</evidence>
<evidence type="ECO:0000256" key="1">
    <source>
        <dbReference type="SAM" id="MobiDB-lite"/>
    </source>
</evidence>
<evidence type="ECO:0000313" key="3">
    <source>
        <dbReference type="EMBL" id="RKP04431.1"/>
    </source>
</evidence>
<evidence type="ECO:0000313" key="4">
    <source>
        <dbReference type="Proteomes" id="UP000271241"/>
    </source>
</evidence>
<organism evidence="3 4">
    <name type="scientific">Thamnocephalis sphaerospora</name>
    <dbReference type="NCBI Taxonomy" id="78915"/>
    <lineage>
        <taxon>Eukaryota</taxon>
        <taxon>Fungi</taxon>
        <taxon>Fungi incertae sedis</taxon>
        <taxon>Zoopagomycota</taxon>
        <taxon>Zoopagomycotina</taxon>
        <taxon>Zoopagomycetes</taxon>
        <taxon>Zoopagales</taxon>
        <taxon>Sigmoideomycetaceae</taxon>
        <taxon>Thamnocephalis</taxon>
    </lineage>
</organism>
<dbReference type="Proteomes" id="UP000271241">
    <property type="component" value="Unassembled WGS sequence"/>
</dbReference>
<dbReference type="EMBL" id="KZ993737">
    <property type="protein sequence ID" value="RKP04431.1"/>
    <property type="molecule type" value="Genomic_DNA"/>
</dbReference>
<feature type="compositionally biased region" description="Basic residues" evidence="1">
    <location>
        <begin position="274"/>
        <end position="288"/>
    </location>
</feature>
<sequence>MHAGIYFAAALLAIAATSLNTQSTDATPVSTNELALLWLCHQGDSNCNPNQGSSNNQANQVDLSNANKAPKFVDWESANMTSPWGNTTQVNEIDNECGQGVSETWEHICRCPANDAQNSQSIYEAAARAVQDSVAMVNENRAQEESERKALNPHEVAYAIVPDNPAADPAFMMGIASPRMQDVFKEFGLRQDEWQGMLTATAKAARDTTRRTIWKDRCEAVDCTIGTWTALRDQHQAQAPPSHPRNRDPASQEAAAPTGYERQGIKHGKDAKKYPKRMPRFKRGKEAF</sequence>